<accession>A0A0M3TMI8</accession>
<sequence length="54" mass="6181">MSVIVFPKRDPLGGMSREELIKKIRFLIQDKTIKAYLFGSVARNTQNAPTAMWI</sequence>
<reference evidence="1 2" key="1">
    <citation type="journal article" date="2015" name="Genome Announc.">
        <title>Whole-Genome Sequence of Leptospira interrogans Serovar Hardjo Subtype Hardjoprajitno Strain Norma, Isolated from Cattle in a Leptospirosis Outbreak in Brazil.</title>
        <authorList>
            <person name="Cosate M.R."/>
            <person name="Soares S.C."/>
            <person name="Mendes T.A."/>
            <person name="Raittz R.T."/>
            <person name="Moreira E.C."/>
            <person name="Leite R."/>
            <person name="Fernandes G.R."/>
            <person name="Haddad J.P."/>
            <person name="Ortega J.M."/>
        </authorList>
    </citation>
    <scope>NUCLEOTIDE SEQUENCE [LARGE SCALE GENOMIC DNA]</scope>
    <source>
        <strain evidence="1 2">Norma</strain>
    </source>
</reference>
<dbReference type="Proteomes" id="UP000056502">
    <property type="component" value="Chromosome I"/>
</dbReference>
<protein>
    <recommendedName>
        <fullName evidence="3">Toxin-antitoxin system, toxin component domain protein</fullName>
    </recommendedName>
</protein>
<gene>
    <name evidence="1" type="ORF">G436_3765</name>
</gene>
<proteinExistence type="predicted"/>
<evidence type="ECO:0000313" key="1">
    <source>
        <dbReference type="EMBL" id="ALE40911.1"/>
    </source>
</evidence>
<evidence type="ECO:0000313" key="2">
    <source>
        <dbReference type="Proteomes" id="UP000056502"/>
    </source>
</evidence>
<dbReference type="EMBL" id="CP012603">
    <property type="protein sequence ID" value="ALE40911.1"/>
    <property type="molecule type" value="Genomic_DNA"/>
</dbReference>
<name>A0A0M3TMI8_LEPIR</name>
<dbReference type="PATRIC" id="fig|1279460.3.peg.3841"/>
<evidence type="ECO:0008006" key="3">
    <source>
        <dbReference type="Google" id="ProtNLM"/>
    </source>
</evidence>
<organism evidence="1">
    <name type="scientific">Leptospira interrogans serovar Hardjo str. Norma</name>
    <dbReference type="NCBI Taxonomy" id="1279460"/>
    <lineage>
        <taxon>Bacteria</taxon>
        <taxon>Pseudomonadati</taxon>
        <taxon>Spirochaetota</taxon>
        <taxon>Spirochaetia</taxon>
        <taxon>Leptospirales</taxon>
        <taxon>Leptospiraceae</taxon>
        <taxon>Leptospira</taxon>
    </lineage>
</organism>
<dbReference type="AlphaFoldDB" id="A0A0M3TMI8"/>